<name>A0A1G2P9F2_9BACT</name>
<dbReference type="InterPro" id="IPR000238">
    <property type="entry name" value="RbfA"/>
</dbReference>
<dbReference type="Gene3D" id="3.30.300.20">
    <property type="match status" value="1"/>
</dbReference>
<dbReference type="AlphaFoldDB" id="A0A1G2P9F2"/>
<dbReference type="InterPro" id="IPR023799">
    <property type="entry name" value="RbfA_dom_sf"/>
</dbReference>
<sequence length="108" mass="12210">MGHRNEKIRSLVMNAAAKFIARESNGQSLITVTDVRVSEKGDDAVVLVSVMPAETQEKALAFLQRKTQDFWKFLTGEMKTRRLPTLSFEIDQGEINRQKIEGLIDSTK</sequence>
<accession>A0A1G2P9F2</accession>
<dbReference type="SUPFAM" id="SSF89919">
    <property type="entry name" value="Ribosome-binding factor A, RbfA"/>
    <property type="match status" value="1"/>
</dbReference>
<gene>
    <name evidence="2" type="ORF">A3G59_02555</name>
</gene>
<dbReference type="GO" id="GO:0006364">
    <property type="term" value="P:rRNA processing"/>
    <property type="evidence" value="ECO:0007669"/>
    <property type="project" value="InterPro"/>
</dbReference>
<dbReference type="Proteomes" id="UP000176881">
    <property type="component" value="Unassembled WGS sequence"/>
</dbReference>
<dbReference type="InterPro" id="IPR015946">
    <property type="entry name" value="KH_dom-like_a/b"/>
</dbReference>
<dbReference type="STRING" id="1802335.A3G59_02555"/>
<organism evidence="2 3">
    <name type="scientific">Candidatus Taylorbacteria bacterium RIFCSPLOWO2_12_FULL_47_20</name>
    <dbReference type="NCBI Taxonomy" id="1802335"/>
    <lineage>
        <taxon>Bacteria</taxon>
        <taxon>Candidatus Tayloriibacteriota</taxon>
    </lineage>
</organism>
<protein>
    <recommendedName>
        <fullName evidence="4">Ribosome-binding factor A</fullName>
    </recommendedName>
</protein>
<evidence type="ECO:0000313" key="3">
    <source>
        <dbReference type="Proteomes" id="UP000176881"/>
    </source>
</evidence>
<reference evidence="2 3" key="1">
    <citation type="journal article" date="2016" name="Nat. Commun.">
        <title>Thousands of microbial genomes shed light on interconnected biogeochemical processes in an aquifer system.</title>
        <authorList>
            <person name="Anantharaman K."/>
            <person name="Brown C.T."/>
            <person name="Hug L.A."/>
            <person name="Sharon I."/>
            <person name="Castelle C.J."/>
            <person name="Probst A.J."/>
            <person name="Thomas B.C."/>
            <person name="Singh A."/>
            <person name="Wilkins M.J."/>
            <person name="Karaoz U."/>
            <person name="Brodie E.L."/>
            <person name="Williams K.H."/>
            <person name="Hubbard S.S."/>
            <person name="Banfield J.F."/>
        </authorList>
    </citation>
    <scope>NUCLEOTIDE SEQUENCE [LARGE SCALE GENOMIC DNA]</scope>
</reference>
<dbReference type="Pfam" id="PF02033">
    <property type="entry name" value="RBFA"/>
    <property type="match status" value="1"/>
</dbReference>
<evidence type="ECO:0000256" key="1">
    <source>
        <dbReference type="ARBA" id="ARBA00022517"/>
    </source>
</evidence>
<keyword evidence="1" id="KW-0690">Ribosome biogenesis</keyword>
<evidence type="ECO:0008006" key="4">
    <source>
        <dbReference type="Google" id="ProtNLM"/>
    </source>
</evidence>
<proteinExistence type="predicted"/>
<evidence type="ECO:0000313" key="2">
    <source>
        <dbReference type="EMBL" id="OHA44282.1"/>
    </source>
</evidence>
<comment type="caution">
    <text evidence="2">The sequence shown here is derived from an EMBL/GenBank/DDBJ whole genome shotgun (WGS) entry which is preliminary data.</text>
</comment>
<dbReference type="EMBL" id="MHSN01000031">
    <property type="protein sequence ID" value="OHA44282.1"/>
    <property type="molecule type" value="Genomic_DNA"/>
</dbReference>